<dbReference type="GO" id="GO:0008270">
    <property type="term" value="F:zinc ion binding"/>
    <property type="evidence" value="ECO:0007669"/>
    <property type="project" value="InterPro"/>
</dbReference>
<dbReference type="PANTHER" id="PTHR47338:SF20">
    <property type="entry name" value="ZN(II)2CYS6 TRANSCRIPTION FACTOR (EUROFUNG)"/>
    <property type="match status" value="1"/>
</dbReference>
<evidence type="ECO:0000256" key="2">
    <source>
        <dbReference type="ARBA" id="ARBA00022723"/>
    </source>
</evidence>
<evidence type="ECO:0000256" key="6">
    <source>
        <dbReference type="ARBA" id="ARBA00023242"/>
    </source>
</evidence>
<keyword evidence="5" id="KW-0804">Transcription</keyword>
<dbReference type="Proteomes" id="UP000038010">
    <property type="component" value="Unassembled WGS sequence"/>
</dbReference>
<keyword evidence="3" id="KW-0805">Transcription regulation</keyword>
<evidence type="ECO:0000259" key="7">
    <source>
        <dbReference type="SMART" id="SM00906"/>
    </source>
</evidence>
<feature type="domain" description="Xylanolytic transcriptional activator regulatory" evidence="7">
    <location>
        <begin position="239"/>
        <end position="318"/>
    </location>
</feature>
<evidence type="ECO:0000256" key="4">
    <source>
        <dbReference type="ARBA" id="ARBA00023125"/>
    </source>
</evidence>
<comment type="caution">
    <text evidence="8">The sequence shown here is derived from an EMBL/GenBank/DDBJ whole genome shotgun (WGS) entry which is preliminary data.</text>
</comment>
<dbReference type="Pfam" id="PF00172">
    <property type="entry name" value="Zn_clus"/>
    <property type="match status" value="1"/>
</dbReference>
<dbReference type="InterPro" id="IPR050815">
    <property type="entry name" value="TF_fung"/>
</dbReference>
<dbReference type="GeneID" id="28734914"/>
<dbReference type="InterPro" id="IPR001138">
    <property type="entry name" value="Zn2Cys6_DnaBD"/>
</dbReference>
<evidence type="ECO:0000256" key="5">
    <source>
        <dbReference type="ARBA" id="ARBA00023163"/>
    </source>
</evidence>
<name>A0A0N1NZP2_9EURO</name>
<accession>A0A0N1NZP2</accession>
<keyword evidence="4" id="KW-0238">DNA-binding</keyword>
<keyword evidence="2" id="KW-0479">Metal-binding</keyword>
<dbReference type="SMART" id="SM00906">
    <property type="entry name" value="Fungal_trans"/>
    <property type="match status" value="1"/>
</dbReference>
<reference evidence="8 9" key="1">
    <citation type="submission" date="2015-06" db="EMBL/GenBank/DDBJ databases">
        <title>Draft genome of the ant-associated black yeast Phialophora attae CBS 131958.</title>
        <authorList>
            <person name="Moreno L.F."/>
            <person name="Stielow B.J."/>
            <person name="de Hoog S."/>
            <person name="Vicente V.A."/>
            <person name="Weiss V.A."/>
            <person name="de Vries M."/>
            <person name="Cruz L.M."/>
            <person name="Souza E.M."/>
        </authorList>
    </citation>
    <scope>NUCLEOTIDE SEQUENCE [LARGE SCALE GENOMIC DNA]</scope>
    <source>
        <strain evidence="8 9">CBS 131958</strain>
    </source>
</reference>
<dbReference type="InterPro" id="IPR036864">
    <property type="entry name" value="Zn2-C6_fun-type_DNA-bd_sf"/>
</dbReference>
<dbReference type="InterPro" id="IPR007219">
    <property type="entry name" value="XnlR_reg_dom"/>
</dbReference>
<dbReference type="Pfam" id="PF04082">
    <property type="entry name" value="Fungal_trans"/>
    <property type="match status" value="1"/>
</dbReference>
<dbReference type="GO" id="GO:0003677">
    <property type="term" value="F:DNA binding"/>
    <property type="evidence" value="ECO:0007669"/>
    <property type="project" value="UniProtKB-KW"/>
</dbReference>
<dbReference type="AlphaFoldDB" id="A0A0N1NZP2"/>
<dbReference type="CDD" id="cd00067">
    <property type="entry name" value="GAL4"/>
    <property type="match status" value="1"/>
</dbReference>
<dbReference type="GO" id="GO:0005634">
    <property type="term" value="C:nucleus"/>
    <property type="evidence" value="ECO:0007669"/>
    <property type="project" value="UniProtKB-SubCell"/>
</dbReference>
<protein>
    <recommendedName>
        <fullName evidence="7">Xylanolytic transcriptional activator regulatory domain-containing protein</fullName>
    </recommendedName>
</protein>
<dbReference type="GO" id="GO:0006351">
    <property type="term" value="P:DNA-templated transcription"/>
    <property type="evidence" value="ECO:0007669"/>
    <property type="project" value="InterPro"/>
</dbReference>
<dbReference type="CDD" id="cd12148">
    <property type="entry name" value="fungal_TF_MHR"/>
    <property type="match status" value="1"/>
</dbReference>
<dbReference type="EMBL" id="LFJN01000021">
    <property type="protein sequence ID" value="KPI37930.1"/>
    <property type="molecule type" value="Genomic_DNA"/>
</dbReference>
<dbReference type="RefSeq" id="XP_017997893.1">
    <property type="nucleotide sequence ID" value="XM_018143034.1"/>
</dbReference>
<comment type="subcellular location">
    <subcellularLocation>
        <location evidence="1">Nucleus</location>
    </subcellularLocation>
</comment>
<sequence length="557" mass="62039">MDPFFLYVYRKLKRKCTKELPSCSLCVRLGKTCDYDGAASEMNVDQQVLLDRIRELERQLEAGSGGGTIAEISAFPRQGSSLVNPTYTIHRQGFASNLYFLDPESFGPAGVPATELDPGMPVPEQVRFILGNRAEVETVTESYYDTIDRWFPIVSRKRLVARLTTFEPKTDASVALLLLCMKLVTQILPHDENPRTGLYWICHQFLMQVEGAPLLSLTLLQATALMAIYEIGHGIWPAAILTVGNAVRLGHIMGLHDRDNAHQLFRANSTLTGREEERRTWWGVVVLDRIVTMGTYDGSILTADVRNHELLPCTDSDWDSGNIAPFGHAFASDLTGIQIGHWAQVCQAAHALGCVQRHRVDEGHAKNSRLDEAQQLDRTLVSLAASLLADMKQRGDMAINDPKQTGSRSSVDAIALCCSARFLLYELYACNDGKSNISRVSSFPSGQEAVMQRISLQGINECVNIMHQIALRLLEPQQHSTRQSPESYITYHAGSIFVTHALYWAASECSWIVKEGINAAAARVMGDLVKALHLLNDRWHRAGDYIKLLEREETLSD</sequence>
<evidence type="ECO:0000313" key="9">
    <source>
        <dbReference type="Proteomes" id="UP000038010"/>
    </source>
</evidence>
<organism evidence="8 9">
    <name type="scientific">Cyphellophora attinorum</name>
    <dbReference type="NCBI Taxonomy" id="1664694"/>
    <lineage>
        <taxon>Eukaryota</taxon>
        <taxon>Fungi</taxon>
        <taxon>Dikarya</taxon>
        <taxon>Ascomycota</taxon>
        <taxon>Pezizomycotina</taxon>
        <taxon>Eurotiomycetes</taxon>
        <taxon>Chaetothyriomycetidae</taxon>
        <taxon>Chaetothyriales</taxon>
        <taxon>Cyphellophoraceae</taxon>
        <taxon>Cyphellophora</taxon>
    </lineage>
</organism>
<proteinExistence type="predicted"/>
<keyword evidence="9" id="KW-1185">Reference proteome</keyword>
<dbReference type="VEuPathDB" id="FungiDB:AB675_3015"/>
<dbReference type="Gene3D" id="4.10.240.10">
    <property type="entry name" value="Zn(2)-C6 fungal-type DNA-binding domain"/>
    <property type="match status" value="1"/>
</dbReference>
<dbReference type="GO" id="GO:0000981">
    <property type="term" value="F:DNA-binding transcription factor activity, RNA polymerase II-specific"/>
    <property type="evidence" value="ECO:0007669"/>
    <property type="project" value="InterPro"/>
</dbReference>
<dbReference type="OrthoDB" id="270167at2759"/>
<dbReference type="STRING" id="1664694.A0A0N1NZP2"/>
<dbReference type="PANTHER" id="PTHR47338">
    <property type="entry name" value="ZN(II)2CYS6 TRANSCRIPTION FACTOR (EUROFUNG)-RELATED"/>
    <property type="match status" value="1"/>
</dbReference>
<gene>
    <name evidence="8" type="ORF">AB675_3015</name>
</gene>
<keyword evidence="6" id="KW-0539">Nucleus</keyword>
<evidence type="ECO:0000313" key="8">
    <source>
        <dbReference type="EMBL" id="KPI37930.1"/>
    </source>
</evidence>
<dbReference type="SUPFAM" id="SSF57701">
    <property type="entry name" value="Zn2/Cys6 DNA-binding domain"/>
    <property type="match status" value="1"/>
</dbReference>
<evidence type="ECO:0000256" key="3">
    <source>
        <dbReference type="ARBA" id="ARBA00023015"/>
    </source>
</evidence>
<evidence type="ECO:0000256" key="1">
    <source>
        <dbReference type="ARBA" id="ARBA00004123"/>
    </source>
</evidence>